<name>A0A0C2F7R2_9PEZI</name>
<organism evidence="6 7">
    <name type="scientific">Sporothrix brasiliensis 5110</name>
    <dbReference type="NCBI Taxonomy" id="1398154"/>
    <lineage>
        <taxon>Eukaryota</taxon>
        <taxon>Fungi</taxon>
        <taxon>Dikarya</taxon>
        <taxon>Ascomycota</taxon>
        <taxon>Pezizomycotina</taxon>
        <taxon>Sordariomycetes</taxon>
        <taxon>Sordariomycetidae</taxon>
        <taxon>Ophiostomatales</taxon>
        <taxon>Ophiostomataceae</taxon>
        <taxon>Sporothrix</taxon>
    </lineage>
</organism>
<feature type="domain" description="Glutamine amidotransferase type-2" evidence="5">
    <location>
        <begin position="2"/>
        <end position="212"/>
    </location>
</feature>
<accession>A0A0C2F7R2</accession>
<sequence>MCGIHALIALVDDTAGNGDTAPTDAVGGLPEVLRDRLARRGPDHLGQASSSFTGREDGKPVSLQFTSTVLALRGDGLTKQPFEDTATDTGRVLCWNGEVWKWKVSGERGRTQVEVDGNDGQHLFERLAACSDTDAVLAVLRAIEGPFAFVYYDRPAGQLFYGRDRLGRRSLLERRTDRSLTLSSVSDMSSSSATEAPWVEVEADGIYVVNLLQDRPFAHASSSDDAVDGDGGGGTTRYDWSKELGNDSVSGLGHFNMAASPPPDDSRLTLDSPSVRELRDQLTASLRLRVCNVPRPPSTSTLSNVHPDTDRVDTRIAVLFSGGLDCTVLARLAHDLLPADQGIDLINVAFENPRVVAHLAPEKKGDIYEACPDRVTGRASLAELERVCPARAWRFVAVNVPYAETVAHRPEIVALMHPHNTEMDLSIASALYFASRAGVDDNDDDSDDNGTSARVLVSGLGADELFGGYGRHAVAFGGRDGNGSRGYAALARELLLDMARLGRRNLGRDDRVLAHWGREVRFPFLDEGLVPWALALPVWAKCDFANPAGGGDGDIENDVEPAKRVLRLVALSLGMPHVAREKKRAIQFGARTAKMESGRVKGTALVV</sequence>
<evidence type="ECO:0000256" key="2">
    <source>
        <dbReference type="ARBA" id="ARBA00022888"/>
    </source>
</evidence>
<keyword evidence="1" id="KW-0028">Amino-acid biosynthesis</keyword>
<dbReference type="Gene3D" id="3.40.50.620">
    <property type="entry name" value="HUPs"/>
    <property type="match status" value="1"/>
</dbReference>
<evidence type="ECO:0000313" key="6">
    <source>
        <dbReference type="EMBL" id="KIH87088.1"/>
    </source>
</evidence>
<dbReference type="InterPro" id="IPR001962">
    <property type="entry name" value="Asn_synthase"/>
</dbReference>
<dbReference type="HOGENOM" id="CLU_012368_2_0_1"/>
<protein>
    <recommendedName>
        <fullName evidence="5">Glutamine amidotransferase type-2 domain-containing protein</fullName>
    </recommendedName>
</protein>
<dbReference type="OrthoDB" id="10252281at2759"/>
<keyword evidence="7" id="KW-1185">Reference proteome</keyword>
<keyword evidence="3" id="KW-0315">Glutamine amidotransferase</keyword>
<dbReference type="CDD" id="cd01991">
    <property type="entry name" value="Asn_synthase_B_C"/>
    <property type="match status" value="1"/>
</dbReference>
<evidence type="ECO:0000256" key="4">
    <source>
        <dbReference type="SAM" id="MobiDB-lite"/>
    </source>
</evidence>
<dbReference type="Proteomes" id="UP000031575">
    <property type="component" value="Unassembled WGS sequence"/>
</dbReference>
<dbReference type="RefSeq" id="XP_040615098.1">
    <property type="nucleotide sequence ID" value="XM_040763109.1"/>
</dbReference>
<feature type="region of interest" description="Disordered" evidence="4">
    <location>
        <begin position="220"/>
        <end position="240"/>
    </location>
</feature>
<dbReference type="InterPro" id="IPR029055">
    <property type="entry name" value="Ntn_hydrolases_N"/>
</dbReference>
<dbReference type="InterPro" id="IPR051857">
    <property type="entry name" value="Asn_synthetase_domain"/>
</dbReference>
<comment type="caution">
    <text evidence="6">The sequence shown here is derived from an EMBL/GenBank/DDBJ whole genome shotgun (WGS) entry which is preliminary data.</text>
</comment>
<dbReference type="Gene3D" id="3.60.20.10">
    <property type="entry name" value="Glutamine Phosphoribosylpyrophosphate, subunit 1, domain 1"/>
    <property type="match status" value="1"/>
</dbReference>
<dbReference type="InterPro" id="IPR017932">
    <property type="entry name" value="GATase_2_dom"/>
</dbReference>
<evidence type="ECO:0000256" key="1">
    <source>
        <dbReference type="ARBA" id="ARBA00022605"/>
    </source>
</evidence>
<evidence type="ECO:0000259" key="5">
    <source>
        <dbReference type="PROSITE" id="PS51278"/>
    </source>
</evidence>
<dbReference type="VEuPathDB" id="FungiDB:SPBR_04832"/>
<dbReference type="EMBL" id="AWTV01000010">
    <property type="protein sequence ID" value="KIH87088.1"/>
    <property type="molecule type" value="Genomic_DNA"/>
</dbReference>
<dbReference type="GO" id="GO:0006529">
    <property type="term" value="P:asparagine biosynthetic process"/>
    <property type="evidence" value="ECO:0007669"/>
    <property type="project" value="UniProtKB-KW"/>
</dbReference>
<dbReference type="GeneID" id="63678030"/>
<dbReference type="PANTHER" id="PTHR45937">
    <property type="entry name" value="ASPARAGINE SYNTHETASE DOMAIN-CONTAINING PROTEIN 1"/>
    <property type="match status" value="1"/>
</dbReference>
<dbReference type="GO" id="GO:0004066">
    <property type="term" value="F:asparagine synthase (glutamine-hydrolyzing) activity"/>
    <property type="evidence" value="ECO:0007669"/>
    <property type="project" value="InterPro"/>
</dbReference>
<dbReference type="AlphaFoldDB" id="A0A0C2F7R2"/>
<dbReference type="PANTHER" id="PTHR45937:SF1">
    <property type="entry name" value="ASPARAGINE SYNTHETASE DOMAIN-CONTAINING PROTEIN 1"/>
    <property type="match status" value="1"/>
</dbReference>
<gene>
    <name evidence="6" type="ORF">SPBR_04832</name>
</gene>
<evidence type="ECO:0000256" key="3">
    <source>
        <dbReference type="ARBA" id="ARBA00022962"/>
    </source>
</evidence>
<dbReference type="InterPro" id="IPR014729">
    <property type="entry name" value="Rossmann-like_a/b/a_fold"/>
</dbReference>
<dbReference type="Pfam" id="PF00733">
    <property type="entry name" value="Asn_synthase"/>
    <property type="match status" value="1"/>
</dbReference>
<dbReference type="SUPFAM" id="SSF56235">
    <property type="entry name" value="N-terminal nucleophile aminohydrolases (Ntn hydrolases)"/>
    <property type="match status" value="1"/>
</dbReference>
<evidence type="ECO:0000313" key="7">
    <source>
        <dbReference type="Proteomes" id="UP000031575"/>
    </source>
</evidence>
<proteinExistence type="predicted"/>
<dbReference type="SUPFAM" id="SSF52402">
    <property type="entry name" value="Adenine nucleotide alpha hydrolases-like"/>
    <property type="match status" value="1"/>
</dbReference>
<reference evidence="6 7" key="1">
    <citation type="journal article" date="2014" name="BMC Genomics">
        <title>Comparative genomics of the major fungal agents of human and animal Sporotrichosis: Sporothrix schenckii and Sporothrix brasiliensis.</title>
        <authorList>
            <person name="Teixeira M.M."/>
            <person name="de Almeida L.G."/>
            <person name="Kubitschek-Barreira P."/>
            <person name="Alves F.L."/>
            <person name="Kioshima E.S."/>
            <person name="Abadio A.K."/>
            <person name="Fernandes L."/>
            <person name="Derengowski L.S."/>
            <person name="Ferreira K.S."/>
            <person name="Souza R.C."/>
            <person name="Ruiz J.C."/>
            <person name="de Andrade N.C."/>
            <person name="Paes H.C."/>
            <person name="Nicola A.M."/>
            <person name="Albuquerque P."/>
            <person name="Gerber A.L."/>
            <person name="Martins V.P."/>
            <person name="Peconick L.D."/>
            <person name="Neto A.V."/>
            <person name="Chaucanez C.B."/>
            <person name="Silva P.A."/>
            <person name="Cunha O.L."/>
            <person name="de Oliveira F.F."/>
            <person name="dos Santos T.C."/>
            <person name="Barros A.L."/>
            <person name="Soares M.A."/>
            <person name="de Oliveira L.M."/>
            <person name="Marini M.M."/>
            <person name="Villalobos-Duno H."/>
            <person name="Cunha M.M."/>
            <person name="de Hoog S."/>
            <person name="da Silveira J.F."/>
            <person name="Henrissat B."/>
            <person name="Nino-Vega G.A."/>
            <person name="Cisalpino P.S."/>
            <person name="Mora-Montes H.M."/>
            <person name="Almeida S.R."/>
            <person name="Stajich J.E."/>
            <person name="Lopes-Bezerra L.M."/>
            <person name="Vasconcelos A.T."/>
            <person name="Felipe M.S."/>
        </authorList>
    </citation>
    <scope>NUCLEOTIDE SEQUENCE [LARGE SCALE GENOMIC DNA]</scope>
    <source>
        <strain evidence="6 7">5110</strain>
    </source>
</reference>
<keyword evidence="2" id="KW-0061">Asparagine biosynthesis</keyword>
<dbReference type="Pfam" id="PF13537">
    <property type="entry name" value="GATase_7"/>
    <property type="match status" value="1"/>
</dbReference>
<dbReference type="PROSITE" id="PS51278">
    <property type="entry name" value="GATASE_TYPE_2"/>
    <property type="match status" value="1"/>
</dbReference>